<dbReference type="PANTHER" id="PTHR11941">
    <property type="entry name" value="ENOYL-COA HYDRATASE-RELATED"/>
    <property type="match status" value="1"/>
</dbReference>
<dbReference type="InterPro" id="IPR029045">
    <property type="entry name" value="ClpP/crotonase-like_dom_sf"/>
</dbReference>
<name>V4RCH2_9HYPH</name>
<keyword evidence="1" id="KW-0456">Lyase</keyword>
<dbReference type="InterPro" id="IPR001753">
    <property type="entry name" value="Enoyl-CoA_hydra/iso"/>
</dbReference>
<dbReference type="CDD" id="cd06558">
    <property type="entry name" value="crotonase-like"/>
    <property type="match status" value="1"/>
</dbReference>
<protein>
    <submittedName>
        <fullName evidence="1">Enoyl-CoA hydratase</fullName>
        <ecNumber evidence="1">4.2.1.17</ecNumber>
    </submittedName>
</protein>
<sequence length="254" mass="27805">MIRELITLHRAIQAYVIENRGAGAAVRYFVQGSSLPGIYNMGGDLAFFASCVRHGDRARLRRYAYDCVESVHAVSVGLDCNVVTVALVQGDALGGGFEGALSCNVLIAERQAKLGLPEILFNSFPGMGAYSFLARRLGTAGAERMILKGQVLSADEMFEMGLVDQVVDEGQGAAAVQAFLSDSDRGYATREALYRIRQRVNPITIQEMRDITDIWVDTMMCLSDADLRRMELLQAAQTRRLAKRNVDDLACAAE</sequence>
<dbReference type="Gene3D" id="3.90.226.10">
    <property type="entry name" value="2-enoyl-CoA Hydratase, Chain A, domain 1"/>
    <property type="match status" value="1"/>
</dbReference>
<dbReference type="SUPFAM" id="SSF52096">
    <property type="entry name" value="ClpP/crotonase"/>
    <property type="match status" value="1"/>
</dbReference>
<dbReference type="NCBIfam" id="NF006452">
    <property type="entry name" value="PRK08788.1"/>
    <property type="match status" value="1"/>
</dbReference>
<comment type="caution">
    <text evidence="1">The sequence shown here is derived from an EMBL/GenBank/DDBJ whole genome shotgun (WGS) entry which is preliminary data.</text>
</comment>
<dbReference type="PANTHER" id="PTHR11941:SF54">
    <property type="entry name" value="ENOYL-COA HYDRATASE, MITOCHONDRIAL"/>
    <property type="match status" value="1"/>
</dbReference>
<evidence type="ECO:0000313" key="2">
    <source>
        <dbReference type="Proteomes" id="UP000017819"/>
    </source>
</evidence>
<dbReference type="GO" id="GO:0004300">
    <property type="term" value="F:enoyl-CoA hydratase activity"/>
    <property type="evidence" value="ECO:0007669"/>
    <property type="project" value="UniProtKB-EC"/>
</dbReference>
<dbReference type="GO" id="GO:0006635">
    <property type="term" value="P:fatty acid beta-oxidation"/>
    <property type="evidence" value="ECO:0007669"/>
    <property type="project" value="TreeGrafter"/>
</dbReference>
<organism evidence="1 2">
    <name type="scientific">Lutibaculum baratangense AMV1</name>
    <dbReference type="NCBI Taxonomy" id="631454"/>
    <lineage>
        <taxon>Bacteria</taxon>
        <taxon>Pseudomonadati</taxon>
        <taxon>Pseudomonadota</taxon>
        <taxon>Alphaproteobacteria</taxon>
        <taxon>Hyphomicrobiales</taxon>
        <taxon>Tepidamorphaceae</taxon>
        <taxon>Lutibaculum</taxon>
    </lineage>
</organism>
<dbReference type="AlphaFoldDB" id="V4RCH2"/>
<dbReference type="eggNOG" id="COG1024">
    <property type="taxonomic scope" value="Bacteria"/>
</dbReference>
<dbReference type="STRING" id="631454.N177_2811"/>
<evidence type="ECO:0000313" key="1">
    <source>
        <dbReference type="EMBL" id="ESR23866.1"/>
    </source>
</evidence>
<dbReference type="EMBL" id="AWXZ01000037">
    <property type="protein sequence ID" value="ESR23866.1"/>
    <property type="molecule type" value="Genomic_DNA"/>
</dbReference>
<proteinExistence type="predicted"/>
<keyword evidence="2" id="KW-1185">Reference proteome</keyword>
<reference evidence="1 2" key="1">
    <citation type="journal article" date="2014" name="Genome Announc.">
        <title>Draft Genome Sequence of Lutibaculum baratangense Strain AMV1T, Isolated from a Mud Volcano in Andamans, India.</title>
        <authorList>
            <person name="Singh A."/>
            <person name="Sreenivas A."/>
            <person name="Sathyanarayana Reddy G."/>
            <person name="Pinnaka A.K."/>
            <person name="Shivaji S."/>
        </authorList>
    </citation>
    <scope>NUCLEOTIDE SEQUENCE [LARGE SCALE GENOMIC DNA]</scope>
    <source>
        <strain evidence="1 2">AMV1</strain>
    </source>
</reference>
<dbReference type="EC" id="4.2.1.17" evidence="1"/>
<dbReference type="Pfam" id="PF00378">
    <property type="entry name" value="ECH_1"/>
    <property type="match status" value="1"/>
</dbReference>
<accession>V4RCH2</accession>
<gene>
    <name evidence="1" type="ORF">N177_2811</name>
</gene>
<dbReference type="Proteomes" id="UP000017819">
    <property type="component" value="Unassembled WGS sequence"/>
</dbReference>
<dbReference type="Gene3D" id="6.20.390.30">
    <property type="match status" value="1"/>
</dbReference>